<evidence type="ECO:0000256" key="1">
    <source>
        <dbReference type="ARBA" id="ARBA00022475"/>
    </source>
</evidence>
<comment type="caution">
    <text evidence="8">The sequence shown here is derived from an EMBL/GenBank/DDBJ whole genome shotgun (WGS) entry which is preliminary data.</text>
</comment>
<keyword evidence="4" id="KW-0564">Palmitate</keyword>
<dbReference type="PROSITE" id="PS51257">
    <property type="entry name" value="PROKAR_LIPOPROTEIN"/>
    <property type="match status" value="1"/>
</dbReference>
<evidence type="ECO:0000256" key="4">
    <source>
        <dbReference type="ARBA" id="ARBA00023139"/>
    </source>
</evidence>
<feature type="compositionally biased region" description="Low complexity" evidence="6">
    <location>
        <begin position="32"/>
        <end position="68"/>
    </location>
</feature>
<evidence type="ECO:0000313" key="8">
    <source>
        <dbReference type="EMBL" id="HJC87879.1"/>
    </source>
</evidence>
<evidence type="ECO:0000256" key="7">
    <source>
        <dbReference type="SAM" id="SignalP"/>
    </source>
</evidence>
<dbReference type="PANTHER" id="PTHR43649:SF33">
    <property type="entry name" value="POLYGALACTURONAN_RHAMNOGALACTURONAN-BINDING PROTEIN YTCQ"/>
    <property type="match status" value="1"/>
</dbReference>
<reference evidence="8" key="2">
    <citation type="submission" date="2021-04" db="EMBL/GenBank/DDBJ databases">
        <authorList>
            <person name="Gilroy R."/>
        </authorList>
    </citation>
    <scope>NUCLEOTIDE SEQUENCE</scope>
    <source>
        <strain evidence="8">ChiBcec1-1630</strain>
    </source>
</reference>
<dbReference type="AlphaFoldDB" id="A0A9D2QI18"/>
<dbReference type="InterPro" id="IPR050490">
    <property type="entry name" value="Bact_solute-bd_prot1"/>
</dbReference>
<feature type="region of interest" description="Disordered" evidence="6">
    <location>
        <begin position="29"/>
        <end position="68"/>
    </location>
</feature>
<sequence>MGKKSIEKMGSRIIGLVLTAALLAGCSGGGASEETSASSEQAAAAETTDGSVQSTAESETGGAASASGDAYTLPIGDGETDNLTVACLEGWYTAVSINDNLEIWQEIENRTGVKINWEASADYDTVMQPRIAAGSDLPDIFVVPPSMTNTGVYNLAQEGLIQPLDDLISQYAPDIQKVLDEGPELKNLLTAPDGHIYTIADTPKYVNDMVVANALFIRQDWLDTLGLEQPETIEDWYEVLTAFKNEDPNGNGIQDEIPLSGIDLASGLFSYLLSAYDLPAGVGPWWYDENGEVFCVYTTEEYKNFVTEMNRWYAEGLIDMELTRDEANFQALCATNTVGAFSHLSERETQYNNLLATSGYPEAVHSLIHHPAGTKEVQVVKRDPTWNHYAIPASSDKAELAVKWMNFVWGSDEGVTLTEWGIEGKTWEEVDGKKQYTDFVLNNPDGLDPYNALRSLGASNTILVRTPAESYVALNGQGNAIPYAESTNMIEPFPNMMSTAEEQDILDMYSTDFDTYCSESILSFITGATDLGEWQSFVDTLNNIGLEELRTVKQAQYDRSRGA</sequence>
<evidence type="ECO:0000313" key="9">
    <source>
        <dbReference type="Proteomes" id="UP000823922"/>
    </source>
</evidence>
<evidence type="ECO:0000256" key="5">
    <source>
        <dbReference type="ARBA" id="ARBA00023288"/>
    </source>
</evidence>
<reference evidence="8" key="1">
    <citation type="journal article" date="2021" name="PeerJ">
        <title>Extensive microbial diversity within the chicken gut microbiome revealed by metagenomics and culture.</title>
        <authorList>
            <person name="Gilroy R."/>
            <person name="Ravi A."/>
            <person name="Getino M."/>
            <person name="Pursley I."/>
            <person name="Horton D.L."/>
            <person name="Alikhan N.F."/>
            <person name="Baker D."/>
            <person name="Gharbi K."/>
            <person name="Hall N."/>
            <person name="Watson M."/>
            <person name="Adriaenssens E.M."/>
            <person name="Foster-Nyarko E."/>
            <person name="Jarju S."/>
            <person name="Secka A."/>
            <person name="Antonio M."/>
            <person name="Oren A."/>
            <person name="Chaudhuri R.R."/>
            <person name="La Ragione R."/>
            <person name="Hildebrand F."/>
            <person name="Pallen M.J."/>
        </authorList>
    </citation>
    <scope>NUCLEOTIDE SEQUENCE</scope>
    <source>
        <strain evidence="8">ChiBcec1-1630</strain>
    </source>
</reference>
<evidence type="ECO:0000256" key="6">
    <source>
        <dbReference type="SAM" id="MobiDB-lite"/>
    </source>
</evidence>
<evidence type="ECO:0000256" key="3">
    <source>
        <dbReference type="ARBA" id="ARBA00023136"/>
    </source>
</evidence>
<dbReference type="SUPFAM" id="SSF53850">
    <property type="entry name" value="Periplasmic binding protein-like II"/>
    <property type="match status" value="1"/>
</dbReference>
<keyword evidence="5" id="KW-0449">Lipoprotein</keyword>
<feature type="chain" id="PRO_5038876919" evidence="7">
    <location>
        <begin position="32"/>
        <end position="563"/>
    </location>
</feature>
<evidence type="ECO:0000256" key="2">
    <source>
        <dbReference type="ARBA" id="ARBA00022729"/>
    </source>
</evidence>
<dbReference type="Pfam" id="PF01547">
    <property type="entry name" value="SBP_bac_1"/>
    <property type="match status" value="1"/>
</dbReference>
<proteinExistence type="predicted"/>
<accession>A0A9D2QI18</accession>
<organism evidence="8 9">
    <name type="scientific">Candidatus Eisenbergiella intestinigallinarum</name>
    <dbReference type="NCBI Taxonomy" id="2838549"/>
    <lineage>
        <taxon>Bacteria</taxon>
        <taxon>Bacillati</taxon>
        <taxon>Bacillota</taxon>
        <taxon>Clostridia</taxon>
        <taxon>Lachnospirales</taxon>
        <taxon>Lachnospiraceae</taxon>
        <taxon>Eisenbergiella</taxon>
    </lineage>
</organism>
<keyword evidence="1" id="KW-1003">Cell membrane</keyword>
<gene>
    <name evidence="8" type="ORF">H9926_07690</name>
</gene>
<protein>
    <submittedName>
        <fullName evidence="8">Extracellular solute-binding protein</fullName>
    </submittedName>
</protein>
<dbReference type="PANTHER" id="PTHR43649">
    <property type="entry name" value="ARABINOSE-BINDING PROTEIN-RELATED"/>
    <property type="match status" value="1"/>
</dbReference>
<name>A0A9D2QI18_9FIRM</name>
<keyword evidence="3" id="KW-0472">Membrane</keyword>
<dbReference type="InterPro" id="IPR006059">
    <property type="entry name" value="SBP"/>
</dbReference>
<dbReference type="Proteomes" id="UP000823922">
    <property type="component" value="Unassembled WGS sequence"/>
</dbReference>
<keyword evidence="2 7" id="KW-0732">Signal</keyword>
<dbReference type="Gene3D" id="3.40.190.10">
    <property type="entry name" value="Periplasmic binding protein-like II"/>
    <property type="match status" value="2"/>
</dbReference>
<feature type="signal peptide" evidence="7">
    <location>
        <begin position="1"/>
        <end position="31"/>
    </location>
</feature>
<dbReference type="EMBL" id="DWVS01000193">
    <property type="protein sequence ID" value="HJC87879.1"/>
    <property type="molecule type" value="Genomic_DNA"/>
</dbReference>